<dbReference type="GO" id="GO:0017056">
    <property type="term" value="F:structural constituent of nuclear pore"/>
    <property type="evidence" value="ECO:0007669"/>
    <property type="project" value="InterPro"/>
</dbReference>
<dbReference type="PANTHER" id="PTHR31431">
    <property type="entry name" value="NUCLEOPORIN NUP188 HOMOLOG"/>
    <property type="match status" value="1"/>
</dbReference>
<organism evidence="1 2">
    <name type="scientific">Asbolus verrucosus</name>
    <name type="common">Desert ironclad beetle</name>
    <dbReference type="NCBI Taxonomy" id="1661398"/>
    <lineage>
        <taxon>Eukaryota</taxon>
        <taxon>Metazoa</taxon>
        <taxon>Ecdysozoa</taxon>
        <taxon>Arthropoda</taxon>
        <taxon>Hexapoda</taxon>
        <taxon>Insecta</taxon>
        <taxon>Pterygota</taxon>
        <taxon>Neoptera</taxon>
        <taxon>Endopterygota</taxon>
        <taxon>Coleoptera</taxon>
        <taxon>Polyphaga</taxon>
        <taxon>Cucujiformia</taxon>
        <taxon>Tenebrionidae</taxon>
        <taxon>Pimeliinae</taxon>
        <taxon>Asbolus</taxon>
    </lineage>
</organism>
<dbReference type="Proteomes" id="UP000292052">
    <property type="component" value="Unassembled WGS sequence"/>
</dbReference>
<dbReference type="GO" id="GO:0006606">
    <property type="term" value="P:protein import into nucleus"/>
    <property type="evidence" value="ECO:0007669"/>
    <property type="project" value="TreeGrafter"/>
</dbReference>
<evidence type="ECO:0000313" key="2">
    <source>
        <dbReference type="Proteomes" id="UP000292052"/>
    </source>
</evidence>
<dbReference type="AlphaFoldDB" id="A0A482VUP1"/>
<dbReference type="STRING" id="1661398.A0A482VUP1"/>
<sequence length="918" mass="106261">MNHKKLVGKCNFSDKLPFIVKPVASYFTNSYSPVIAELSCRFLEKLAQDQYVPLLALLELDHYQVQSLFLERLRDPLEEENVKLAIIDLINTCIANQNGMTAAFFNLKCFMYWDGTENDLFRGDSVSDFMVDYLQNIKKSHEYFKNPLQLGILRLLYNLWLNHRENLIDNIANLKDFWPVMIDPFFCDFVQDVEVYTVILRIVNLEIGANIDNVEEKLIKTVDKFLRNKNQLKLWIDFVLAASHSTSRDNHELLNAWMEFLILTKKVMPDSFEDDVKFSVIISCLDGLNSPLTALSSVEIVYSWAQLYLMLISTWPIYENKERLIIKKITNFLHSLNVYYKYLTPKIKEIVLCTINKTIIDLHKYFTVNTTSLISFLYNVGIIMDTEYEYLVSEVWNTEDDSEKITLLKPWLIIIFIGNSLMALNNIDEIALWFSYRQFLQRVMDSVGPMLQTRSTLPFAKLAIDHLITYAESPLARDFLNVDLFNFYYKVRPPALTISVGEAILSGVPVNLKEWWLIFITLIKLNRILMDNLGGTMLNTCFSFISQHDQLLKEIISLTKYTVDMTALTLVCETLKLVYIILCSLPYWSVQSSHSYELIMDGIKTTINAGILSVLGYKKINFYKIIHGKDLDVIDCAPTDLLISVLNKLIEIIYWGSSCLKKAKPDLVKLLNAQELTESVTLWVENDFSVPRFELPITSKLTYGMLLCLAHYLCKTLNQLSPETPSTTRRTRQVSMKDLHDEIKVKSLGEIFEHCTATYEKCIGFMVYLQRSDDLPNEKLSSFLHYDMTEFSGSSNSAVSQLDYHMVKNSLEALMSFLAGEIFFTIRILDEESLFSYKRELSSEIQFFYEFVRKRTSEQYNAIITTPNINSLSLPQNENDIIKRYMVAKTDDNINDIADHNFVLVISQWLVKFCQLSN</sequence>
<comment type="caution">
    <text evidence="1">The sequence shown here is derived from an EMBL/GenBank/DDBJ whole genome shotgun (WGS) entry which is preliminary data.</text>
</comment>
<dbReference type="GO" id="GO:0006405">
    <property type="term" value="P:RNA export from nucleus"/>
    <property type="evidence" value="ECO:0007669"/>
    <property type="project" value="TreeGrafter"/>
</dbReference>
<reference evidence="1 2" key="1">
    <citation type="submission" date="2017-03" db="EMBL/GenBank/DDBJ databases">
        <title>Genome of the blue death feigning beetle - Asbolus verrucosus.</title>
        <authorList>
            <person name="Rider S.D."/>
        </authorList>
    </citation>
    <scope>NUCLEOTIDE SEQUENCE [LARGE SCALE GENOMIC DNA]</scope>
    <source>
        <strain evidence="1">Butters</strain>
        <tissue evidence="1">Head and leg muscle</tissue>
    </source>
</reference>
<dbReference type="InterPro" id="IPR044840">
    <property type="entry name" value="Nup188"/>
</dbReference>
<protein>
    <submittedName>
        <fullName evidence="1">Uncharacterized protein</fullName>
    </submittedName>
</protein>
<dbReference type="EMBL" id="QDEB01060303">
    <property type="protein sequence ID" value="RZC36622.1"/>
    <property type="molecule type" value="Genomic_DNA"/>
</dbReference>
<name>A0A482VUP1_ASBVE</name>
<proteinExistence type="predicted"/>
<accession>A0A482VUP1</accession>
<gene>
    <name evidence="1" type="ORF">BDFB_000245</name>
</gene>
<dbReference type="PANTHER" id="PTHR31431:SF1">
    <property type="entry name" value="NUCLEOPORIN NUP188"/>
    <property type="match status" value="1"/>
</dbReference>
<keyword evidence="2" id="KW-1185">Reference proteome</keyword>
<dbReference type="OrthoDB" id="102511at2759"/>
<dbReference type="GO" id="GO:0044611">
    <property type="term" value="C:nuclear pore inner ring"/>
    <property type="evidence" value="ECO:0007669"/>
    <property type="project" value="TreeGrafter"/>
</dbReference>
<evidence type="ECO:0000313" key="1">
    <source>
        <dbReference type="EMBL" id="RZC36622.1"/>
    </source>
</evidence>